<dbReference type="PANTHER" id="PTHR24114:SF2">
    <property type="entry name" value="F-BOX DOMAIN-CONTAINING PROTEIN-RELATED"/>
    <property type="match status" value="1"/>
</dbReference>
<dbReference type="Gene3D" id="3.80.10.10">
    <property type="entry name" value="Ribonuclease Inhibitor"/>
    <property type="match status" value="3"/>
</dbReference>
<reference evidence="2" key="1">
    <citation type="submission" date="2011-02" db="EMBL/GenBank/DDBJ databases">
        <title>The Genome Sequence of Capsaspora owczarzaki ATCC 30864.</title>
        <authorList>
            <person name="Russ C."/>
            <person name="Cuomo C."/>
            <person name="Burger G."/>
            <person name="Gray M.W."/>
            <person name="Holland P.W.H."/>
            <person name="King N."/>
            <person name="Lang F.B.F."/>
            <person name="Roger A.J."/>
            <person name="Ruiz-Trillo I."/>
            <person name="Young S.K."/>
            <person name="Zeng Q."/>
            <person name="Gargeya S."/>
            <person name="Alvarado L."/>
            <person name="Berlin A."/>
            <person name="Chapman S.B."/>
            <person name="Chen Z."/>
            <person name="Freedman E."/>
            <person name="Gellesch M."/>
            <person name="Goldberg J."/>
            <person name="Griggs A."/>
            <person name="Gujja S."/>
            <person name="Heilman E."/>
            <person name="Heiman D."/>
            <person name="Howarth C."/>
            <person name="Mehta T."/>
            <person name="Neiman D."/>
            <person name="Pearson M."/>
            <person name="Roberts A."/>
            <person name="Saif S."/>
            <person name="Shea T."/>
            <person name="Shenoy N."/>
            <person name="Sisk P."/>
            <person name="Stolte C."/>
            <person name="Sykes S."/>
            <person name="White J."/>
            <person name="Yandava C."/>
            <person name="Haas B."/>
            <person name="Nusbaum C."/>
            <person name="Birren B."/>
        </authorList>
    </citation>
    <scope>NUCLEOTIDE SEQUENCE</scope>
    <source>
        <strain evidence="2">ATCC 30864</strain>
    </source>
</reference>
<evidence type="ECO:0000313" key="1">
    <source>
        <dbReference type="EMBL" id="KJE92305.1"/>
    </source>
</evidence>
<evidence type="ECO:0008006" key="3">
    <source>
        <dbReference type="Google" id="ProtNLM"/>
    </source>
</evidence>
<dbReference type="PANTHER" id="PTHR24114">
    <property type="entry name" value="LEUCINE RICH REPEAT FAMILY PROTEIN"/>
    <property type="match status" value="1"/>
</dbReference>
<dbReference type="eggNOG" id="KOG4308">
    <property type="taxonomic scope" value="Eukaryota"/>
</dbReference>
<sequence>MEETDRLGSNRIGDGGAWAIAEALKVNTTLTWFYLDSNQIGDAGAQAIAEALKDKPLAELKLGGNRIGDAGARAIAEALKVNKTLTQLELGSNRIGDGGAWAIAEALKVNKTLTQLEFGDNPIGDVGAQAVAEALTVNKTLTRLSLWSSQIGDAGARAIAEALKVNKTLTQLDLGDNQIGDVGAQAVAEALKVNKTLTRLSLSCNRIGDAGAVAIAEALTVNKTLTELYLTYNCISVLGSEAIYRACTGKRRLQAFHGSRVNPLAFSLLPRLASAEDIQEVLGVLTSGLELENQRISLPALPTEIAELIMDKAHCWQGMQNTKREYFHIEDRRVPKVTVPQGNSIRVKAIQVLRDWRSRPDNTDDCAFDLTVRDEQGAVRYECAVHPTFVDSNLTHATICRASHPIVRQMREGWQVQIRASEFGRDVTFESLYVGFGLHE</sequence>
<organism evidence="1 2">
    <name type="scientific">Capsaspora owczarzaki (strain ATCC 30864)</name>
    <dbReference type="NCBI Taxonomy" id="595528"/>
    <lineage>
        <taxon>Eukaryota</taxon>
        <taxon>Filasterea</taxon>
        <taxon>Capsaspora</taxon>
    </lineage>
</organism>
<accession>A0A0D2WMV5</accession>
<proteinExistence type="predicted"/>
<keyword evidence="2" id="KW-1185">Reference proteome</keyword>
<dbReference type="InterPro" id="IPR032675">
    <property type="entry name" value="LRR_dom_sf"/>
</dbReference>
<dbReference type="Pfam" id="PF13516">
    <property type="entry name" value="LRR_6"/>
    <property type="match status" value="8"/>
</dbReference>
<dbReference type="SUPFAM" id="SSF52047">
    <property type="entry name" value="RNI-like"/>
    <property type="match status" value="1"/>
</dbReference>
<dbReference type="PhylomeDB" id="A0A0D2WMV5"/>
<dbReference type="SMART" id="SM00368">
    <property type="entry name" value="LRR_RI"/>
    <property type="match status" value="9"/>
</dbReference>
<gene>
    <name evidence="1" type="ORF">CAOG_003306</name>
</gene>
<dbReference type="InParanoid" id="A0A0D2WMV5"/>
<dbReference type="AlphaFoldDB" id="A0A0D2WMV5"/>
<evidence type="ECO:0000313" key="2">
    <source>
        <dbReference type="Proteomes" id="UP000008743"/>
    </source>
</evidence>
<dbReference type="CDD" id="cd00116">
    <property type="entry name" value="LRR_RI"/>
    <property type="match status" value="1"/>
</dbReference>
<name>A0A0D2WMV5_CAPO3</name>
<protein>
    <recommendedName>
        <fullName evidence="3">NOD3 protein</fullName>
    </recommendedName>
</protein>
<dbReference type="OrthoDB" id="120976at2759"/>
<dbReference type="Proteomes" id="UP000008743">
    <property type="component" value="Unassembled WGS sequence"/>
</dbReference>
<dbReference type="InterPro" id="IPR001611">
    <property type="entry name" value="Leu-rich_rpt"/>
</dbReference>
<dbReference type="EMBL" id="KE346363">
    <property type="protein sequence ID" value="KJE92305.1"/>
    <property type="molecule type" value="Genomic_DNA"/>
</dbReference>
<dbReference type="InterPro" id="IPR052394">
    <property type="entry name" value="LRR-containing"/>
</dbReference>